<dbReference type="PANTHER" id="PTHR14226">
    <property type="entry name" value="NEUROPATHY TARGET ESTERASE/SWISS CHEESE D.MELANOGASTER"/>
    <property type="match status" value="1"/>
</dbReference>
<name>A0A0H5AX24_9PSED</name>
<dbReference type="SUPFAM" id="SSF52151">
    <property type="entry name" value="FabD/lysophospholipase-like"/>
    <property type="match status" value="1"/>
</dbReference>
<evidence type="ECO:0000313" key="6">
    <source>
        <dbReference type="EMBL" id="AKS09102.1"/>
    </source>
</evidence>
<reference evidence="6 7" key="1">
    <citation type="journal article" date="2015" name="Genome Announc.">
        <title>Complete Genome Sequence of the Rhizobacterium Pseudomonas trivialis Strain IHBB745 with Multiple Plant Growth-Promoting Activities and Tolerance to Desiccation and Alkalinity.</title>
        <authorList>
            <person name="Gulati A."/>
            <person name="Swarnkar M.K."/>
            <person name="Vyas P."/>
            <person name="Rahi P."/>
            <person name="Thakur R."/>
            <person name="Thakur N."/>
            <person name="Singh A.K."/>
        </authorList>
    </citation>
    <scope>NUCLEOTIDE SEQUENCE [LARGE SCALE GENOMIC DNA]</scope>
    <source>
        <strain evidence="7">745</strain>
    </source>
</reference>
<accession>A0A0H5AX24</accession>
<dbReference type="Gene3D" id="3.40.1090.10">
    <property type="entry name" value="Cytosolic phospholipase A2 catalytic domain"/>
    <property type="match status" value="2"/>
</dbReference>
<gene>
    <name evidence="6" type="ORF">AA957_24290</name>
</gene>
<dbReference type="RefSeq" id="WP_049712420.1">
    <property type="nucleotide sequence ID" value="NZ_CP011507.1"/>
</dbReference>
<organism evidence="6 7">
    <name type="scientific">Pseudomonas trivialis</name>
    <dbReference type="NCBI Taxonomy" id="200450"/>
    <lineage>
        <taxon>Bacteria</taxon>
        <taxon>Pseudomonadati</taxon>
        <taxon>Pseudomonadota</taxon>
        <taxon>Gammaproteobacteria</taxon>
        <taxon>Pseudomonadales</taxon>
        <taxon>Pseudomonadaceae</taxon>
        <taxon>Pseudomonas</taxon>
    </lineage>
</organism>
<dbReference type="PROSITE" id="PS51635">
    <property type="entry name" value="PNPLA"/>
    <property type="match status" value="1"/>
</dbReference>
<keyword evidence="3 4" id="KW-0443">Lipid metabolism</keyword>
<comment type="caution">
    <text evidence="4">Lacks conserved residue(s) required for the propagation of feature annotation.</text>
</comment>
<proteinExistence type="predicted"/>
<protein>
    <recommendedName>
        <fullName evidence="5">PNPLA domain-containing protein</fullName>
    </recommendedName>
</protein>
<feature type="active site" description="Proton acceptor" evidence="4">
    <location>
        <position position="249"/>
    </location>
</feature>
<dbReference type="AlphaFoldDB" id="A0A0H5AX24"/>
<dbReference type="InterPro" id="IPR016035">
    <property type="entry name" value="Acyl_Trfase/lysoPLipase"/>
</dbReference>
<evidence type="ECO:0000256" key="2">
    <source>
        <dbReference type="ARBA" id="ARBA00022963"/>
    </source>
</evidence>
<dbReference type="KEGG" id="ptv:AA957_24290"/>
<evidence type="ECO:0000259" key="5">
    <source>
        <dbReference type="PROSITE" id="PS51635"/>
    </source>
</evidence>
<dbReference type="GO" id="GO:0016042">
    <property type="term" value="P:lipid catabolic process"/>
    <property type="evidence" value="ECO:0007669"/>
    <property type="project" value="UniProtKB-UniRule"/>
</dbReference>
<keyword evidence="1 4" id="KW-0378">Hydrolase</keyword>
<dbReference type="GO" id="GO:0016787">
    <property type="term" value="F:hydrolase activity"/>
    <property type="evidence" value="ECO:0007669"/>
    <property type="project" value="UniProtKB-UniRule"/>
</dbReference>
<feature type="short sequence motif" description="DGA/G" evidence="4">
    <location>
        <begin position="249"/>
        <end position="251"/>
    </location>
</feature>
<evidence type="ECO:0000256" key="1">
    <source>
        <dbReference type="ARBA" id="ARBA00022801"/>
    </source>
</evidence>
<dbReference type="OrthoDB" id="9813090at2"/>
<dbReference type="Proteomes" id="UP000036608">
    <property type="component" value="Chromosome"/>
</dbReference>
<dbReference type="InterPro" id="IPR002641">
    <property type="entry name" value="PNPLA_dom"/>
</dbReference>
<reference evidence="7" key="2">
    <citation type="submission" date="2015-05" db="EMBL/GenBank/DDBJ databases">
        <authorList>
            <person name="Swarnkar M.K."/>
            <person name="Vyas P."/>
            <person name="Rahi P."/>
            <person name="Thakur R."/>
            <person name="Thakur N."/>
            <person name="Singh A.K."/>
            <person name="Gulati A."/>
        </authorList>
    </citation>
    <scope>NUCLEOTIDE SEQUENCE [LARGE SCALE GENOMIC DNA]</scope>
    <source>
        <strain evidence="7">745</strain>
    </source>
</reference>
<dbReference type="EMBL" id="CP011507">
    <property type="protein sequence ID" value="AKS09102.1"/>
    <property type="molecule type" value="Genomic_DNA"/>
</dbReference>
<feature type="domain" description="PNPLA" evidence="5">
    <location>
        <begin position="21"/>
        <end position="262"/>
    </location>
</feature>
<evidence type="ECO:0000256" key="4">
    <source>
        <dbReference type="PROSITE-ProRule" id="PRU01161"/>
    </source>
</evidence>
<dbReference type="Pfam" id="PF01734">
    <property type="entry name" value="Patatin"/>
    <property type="match status" value="1"/>
</dbReference>
<evidence type="ECO:0000313" key="7">
    <source>
        <dbReference type="Proteomes" id="UP000036608"/>
    </source>
</evidence>
<sequence length="406" mass="44636">MQRNEGVVAPPDEGSDLIALALSGGGARAMAFHLGCLRALHDLGILQQISTITAVSGGSVLAGLYCSHPGDFESFEAKVREVLRVGFVKPALRQAFTSTDGLKAIGYATAIMAERSVALIARLALKLFRRPAQNDQWPNAAPFLRKVSRTTILRNTFSKTFDGCLLRSLRKDRPRLIVIACELRAKAAFYFTAESLHCWRYGSASSEGVELADAVVASAAYPAALPAVDQRMSFTKGGKEGIHRITLTDGGVYDNLGLAPLWPDRDHNVSLEVQKHERIIACRAGYALEVTEPASIWASRMGAAFESIFARAQNLAVKRLFDLTEAGKLKGFLLPYLGQQDHNLRFATKNMVTREVAAGYPTNFNAMDKIWIERLVRRGEQIVHALVKEQWQDPAVRRTCEPVKAE</sequence>
<keyword evidence="2 4" id="KW-0442">Lipid degradation</keyword>
<dbReference type="PANTHER" id="PTHR14226:SF78">
    <property type="entry name" value="SLR0060 PROTEIN"/>
    <property type="match status" value="1"/>
</dbReference>
<feature type="active site" description="Nucleophile" evidence="4">
    <location>
        <position position="56"/>
    </location>
</feature>
<evidence type="ECO:0000256" key="3">
    <source>
        <dbReference type="ARBA" id="ARBA00023098"/>
    </source>
</evidence>
<dbReference type="InterPro" id="IPR050301">
    <property type="entry name" value="NTE"/>
</dbReference>
<dbReference type="PATRIC" id="fig|200450.3.peg.4988"/>